<feature type="compositionally biased region" description="Basic and acidic residues" evidence="1">
    <location>
        <begin position="130"/>
        <end position="140"/>
    </location>
</feature>
<dbReference type="EMBL" id="RJKM01000001">
    <property type="protein sequence ID" value="ROP35165.1"/>
    <property type="molecule type" value="Genomic_DNA"/>
</dbReference>
<feature type="compositionally biased region" description="Gly residues" evidence="1">
    <location>
        <begin position="300"/>
        <end position="317"/>
    </location>
</feature>
<evidence type="ECO:0000256" key="1">
    <source>
        <dbReference type="SAM" id="MobiDB-lite"/>
    </source>
</evidence>
<evidence type="ECO:0008006" key="4">
    <source>
        <dbReference type="Google" id="ProtNLM"/>
    </source>
</evidence>
<dbReference type="RefSeq" id="WP_123741355.1">
    <property type="nucleotide sequence ID" value="NZ_RJKM01000001.1"/>
</dbReference>
<gene>
    <name evidence="2" type="ORF">EDD40_0386</name>
</gene>
<dbReference type="AlphaFoldDB" id="A0A3N1GY09"/>
<feature type="region of interest" description="Disordered" evidence="1">
    <location>
        <begin position="289"/>
        <end position="317"/>
    </location>
</feature>
<dbReference type="OrthoDB" id="3681508at2"/>
<feature type="compositionally biased region" description="Low complexity" evidence="1">
    <location>
        <begin position="339"/>
        <end position="357"/>
    </location>
</feature>
<keyword evidence="3" id="KW-1185">Reference proteome</keyword>
<organism evidence="2 3">
    <name type="scientific">Saccharothrix texasensis</name>
    <dbReference type="NCBI Taxonomy" id="103734"/>
    <lineage>
        <taxon>Bacteria</taxon>
        <taxon>Bacillati</taxon>
        <taxon>Actinomycetota</taxon>
        <taxon>Actinomycetes</taxon>
        <taxon>Pseudonocardiales</taxon>
        <taxon>Pseudonocardiaceae</taxon>
        <taxon>Saccharothrix</taxon>
    </lineage>
</organism>
<dbReference type="Gene3D" id="1.20.1260.20">
    <property type="entry name" value="PPE superfamily"/>
    <property type="match status" value="1"/>
</dbReference>
<evidence type="ECO:0000313" key="2">
    <source>
        <dbReference type="EMBL" id="ROP35165.1"/>
    </source>
</evidence>
<dbReference type="SUPFAM" id="SSF140459">
    <property type="entry name" value="PE/PPE dimer-like"/>
    <property type="match status" value="1"/>
</dbReference>
<proteinExistence type="predicted"/>
<feature type="region of interest" description="Disordered" evidence="1">
    <location>
        <begin position="114"/>
        <end position="142"/>
    </location>
</feature>
<name>A0A3N1GY09_9PSEU</name>
<reference evidence="2 3" key="1">
    <citation type="submission" date="2018-11" db="EMBL/GenBank/DDBJ databases">
        <title>Sequencing the genomes of 1000 actinobacteria strains.</title>
        <authorList>
            <person name="Klenk H.-P."/>
        </authorList>
    </citation>
    <scope>NUCLEOTIDE SEQUENCE [LARGE SCALE GENOMIC DNA]</scope>
    <source>
        <strain evidence="2 3">DSM 44231</strain>
    </source>
</reference>
<feature type="region of interest" description="Disordered" evidence="1">
    <location>
        <begin position="385"/>
        <end position="409"/>
    </location>
</feature>
<dbReference type="Proteomes" id="UP000268727">
    <property type="component" value="Unassembled WGS sequence"/>
</dbReference>
<comment type="caution">
    <text evidence="2">The sequence shown here is derived from an EMBL/GenBank/DDBJ whole genome shotgun (WGS) entry which is preliminary data.</text>
</comment>
<sequence>MSGEEPAPTTGAVNWDAYSHEELYRMLWQDADVADVSVVATEWARHRVALDTHAGVLREQRVALLDGWHGPAAEEAADRLAALAARVEKISELAHAGHRAAQEAADALARARAMMPPPPAAPADPAAGDRAGDRADDRGSTTRSAFATAFPPVAPPTMPTAPAIPVPPPPAFPSALTFPAPPPPLTFPSAPAALAFPTAPGLPAIPAFTPASFSSVPDFASMFAPTGTTTTSGTGAAFGAVGGAGFSFYFGASTLDQQKADAVRAMQTYESSLVGGGKLIDGARGAIPPASQTTSANGPAAGGVPGGPTTGTRGGGVPWTRLLGGGGSGMAPGTGSAIGGSAPSSGHGVPLGPGSRVGVPAGAGGAFGLPVGPLTGDAAARGTTQAAMAPPVGARATGDDDEPHENRMPTIDHGLFTVDEPVSPAVIGQTTGAQQ</sequence>
<evidence type="ECO:0000313" key="3">
    <source>
        <dbReference type="Proteomes" id="UP000268727"/>
    </source>
</evidence>
<dbReference type="InterPro" id="IPR038332">
    <property type="entry name" value="PPE_sf"/>
</dbReference>
<feature type="region of interest" description="Disordered" evidence="1">
    <location>
        <begin position="333"/>
        <end position="357"/>
    </location>
</feature>
<protein>
    <recommendedName>
        <fullName evidence="4">PPE family protein</fullName>
    </recommendedName>
</protein>
<accession>A0A3N1GY09</accession>